<organism evidence="2 3">
    <name type="scientific">Ligilactobacillus salitolerans</name>
    <dbReference type="NCBI Taxonomy" id="1808352"/>
    <lineage>
        <taxon>Bacteria</taxon>
        <taxon>Bacillati</taxon>
        <taxon>Bacillota</taxon>
        <taxon>Bacilli</taxon>
        <taxon>Lactobacillales</taxon>
        <taxon>Lactobacillaceae</taxon>
        <taxon>Ligilactobacillus</taxon>
    </lineage>
</organism>
<dbReference type="Proteomes" id="UP000286848">
    <property type="component" value="Unassembled WGS sequence"/>
</dbReference>
<dbReference type="Pfam" id="PF05119">
    <property type="entry name" value="Terminase_4"/>
    <property type="match status" value="1"/>
</dbReference>
<evidence type="ECO:0000313" key="3">
    <source>
        <dbReference type="Proteomes" id="UP000286848"/>
    </source>
</evidence>
<evidence type="ECO:0000256" key="1">
    <source>
        <dbReference type="SAM" id="MobiDB-lite"/>
    </source>
</evidence>
<reference evidence="2 3" key="1">
    <citation type="journal article" date="2019" name="Int. J. Syst. Evol. Microbiol.">
        <title>Lactobacillus salitolerans sp. nov., a novel lactic acid bacterium isolated from spent mushroom substrates.</title>
        <authorList>
            <person name="Tohno M."/>
            <person name="Tanizawa Y."/>
            <person name="Kojima Y."/>
            <person name="Sakamoto M."/>
            <person name="Nakamura Y."/>
            <person name="Ohkuma M."/>
            <person name="Kobayashi H."/>
        </authorList>
    </citation>
    <scope>NUCLEOTIDE SEQUENCE [LARGE SCALE GENOMIC DNA]</scope>
    <source>
        <strain evidence="2 3">YK43</strain>
    </source>
</reference>
<feature type="region of interest" description="Disordered" evidence="1">
    <location>
        <begin position="1"/>
        <end position="38"/>
    </location>
</feature>
<dbReference type="OrthoDB" id="2146193at2"/>
<proteinExistence type="predicted"/>
<gene>
    <name evidence="2" type="primary">xtmA</name>
    <name evidence="2" type="ORF">LFYK43_16590</name>
</gene>
<dbReference type="AlphaFoldDB" id="A0A401IUH1"/>
<comment type="caution">
    <text evidence="2">The sequence shown here is derived from an EMBL/GenBank/DDBJ whole genome shotgun (WGS) entry which is preliminary data.</text>
</comment>
<protein>
    <submittedName>
        <fullName evidence="2">Phage terminase small subunit</fullName>
    </submittedName>
</protein>
<dbReference type="RefSeq" id="WP_124977300.1">
    <property type="nucleotide sequence ID" value="NZ_BFFP01000028.1"/>
</dbReference>
<feature type="compositionally biased region" description="Basic and acidic residues" evidence="1">
    <location>
        <begin position="7"/>
        <end position="33"/>
    </location>
</feature>
<keyword evidence="3" id="KW-1185">Reference proteome</keyword>
<dbReference type="NCBIfam" id="TIGR01558">
    <property type="entry name" value="sm_term_P27"/>
    <property type="match status" value="1"/>
</dbReference>
<evidence type="ECO:0000313" key="2">
    <source>
        <dbReference type="EMBL" id="GBG95200.1"/>
    </source>
</evidence>
<sequence length="153" mass="17190">MPQKMKLTTDKNARPYQRRRTEALKKDAKDKKQLQSTPPKILKGKARYAYTQLYPVLRESGFITQADIDTVTLFCMQVQNYKDSYENIVEEGASIKGKPNPFIKTLNDVTKSVQSLADDLGLTPAARARLLETVEQDDGGESMSDLLNKGGDF</sequence>
<dbReference type="InterPro" id="IPR006448">
    <property type="entry name" value="Phage_term_ssu_P27"/>
</dbReference>
<name>A0A401IUH1_9LACO</name>
<accession>A0A401IUH1</accession>
<dbReference type="EMBL" id="BFFP01000028">
    <property type="protein sequence ID" value="GBG95200.1"/>
    <property type="molecule type" value="Genomic_DNA"/>
</dbReference>